<keyword evidence="13" id="KW-0812">Transmembrane</keyword>
<name>A0A067RKM7_ZOONE</name>
<dbReference type="InterPro" id="IPR036396">
    <property type="entry name" value="Cyt_P450_sf"/>
</dbReference>
<comment type="subcellular location">
    <subcellularLocation>
        <location evidence="4">Endoplasmic reticulum membrane</location>
        <topology evidence="4">Peripheral membrane protein</topology>
    </subcellularLocation>
    <subcellularLocation>
        <location evidence="3">Microsome membrane</location>
        <topology evidence="3">Peripheral membrane protein</topology>
    </subcellularLocation>
</comment>
<dbReference type="InterPro" id="IPR001128">
    <property type="entry name" value="Cyt_P450"/>
</dbReference>
<dbReference type="InterPro" id="IPR050196">
    <property type="entry name" value="Cytochrome_P450_Monoox"/>
</dbReference>
<feature type="transmembrane region" description="Helical" evidence="13">
    <location>
        <begin position="6"/>
        <end position="28"/>
    </location>
</feature>
<evidence type="ECO:0000256" key="5">
    <source>
        <dbReference type="ARBA" id="ARBA00010617"/>
    </source>
</evidence>
<dbReference type="InterPro" id="IPR017972">
    <property type="entry name" value="Cyt_P450_CS"/>
</dbReference>
<evidence type="ECO:0000256" key="10">
    <source>
        <dbReference type="ARBA" id="ARBA00023033"/>
    </source>
</evidence>
<evidence type="ECO:0000313" key="15">
    <source>
        <dbReference type="Proteomes" id="UP000027135"/>
    </source>
</evidence>
<dbReference type="SUPFAM" id="SSF48264">
    <property type="entry name" value="Cytochrome P450"/>
    <property type="match status" value="1"/>
</dbReference>
<dbReference type="GO" id="GO:0020037">
    <property type="term" value="F:heme binding"/>
    <property type="evidence" value="ECO:0007669"/>
    <property type="project" value="InterPro"/>
</dbReference>
<gene>
    <name evidence="14" type="ORF">L798_12390</name>
</gene>
<evidence type="ECO:0000256" key="11">
    <source>
        <dbReference type="PIRSR" id="PIRSR602403-1"/>
    </source>
</evidence>
<dbReference type="InParanoid" id="A0A067RKM7"/>
<sequence length="517" mass="58622">MFNDLWPLWSYCVVLLLGIACYFLSGWFRIIRFVLQLSGPPAVPLLGNAPLITNQQRLLELGKTAYKEYGPVFRAWVTVIPTVVILAPEHVQVILSSCKYTEKICFYKLLHSFLGQGLVTSSGEQWRHHRRLIQPSFHLSILEGFIETFYDSAQLLVAKLSTEADLSSINITAPINQCVLNILHEAVLGIPMATKTTDILDSPFRQGKVVAPYRLLHPWLLLDLIYRLTDVAKHELQQQKNINDFTRKILNERCRGKQAQDPLPGCMGKPGKKSFLDLMIQVTKEHESFSEEDAIHELCTFMLAGQDSVGSALAFSLFELARHPHVQELAVQELYDVFGDDQRVPSLSDLGRLTYLDQCIKETLRMYPSVPLIFRTLTQDAKLGTARVNGQSADEEIFTGQYTVPAGCGILISPFATHHLPGIYPEPEKFDPDRFLPDKVESRHPYAFIPFSAGPRNCIGYRFALMEMKTIISTILRRYRLSTVVGHENLRLMYRITIRASGGIWLCLTPRVQSSYH</sequence>
<evidence type="ECO:0000313" key="14">
    <source>
        <dbReference type="EMBL" id="KDR23568.1"/>
    </source>
</evidence>
<comment type="similarity">
    <text evidence="5 12">Belongs to the cytochrome P450 family.</text>
</comment>
<dbReference type="PRINTS" id="PR00465">
    <property type="entry name" value="EP450IV"/>
</dbReference>
<dbReference type="GO" id="GO:0005789">
    <property type="term" value="C:endoplasmic reticulum membrane"/>
    <property type="evidence" value="ECO:0007669"/>
    <property type="project" value="UniProtKB-SubCell"/>
</dbReference>
<keyword evidence="8 12" id="KW-0560">Oxidoreductase</keyword>
<dbReference type="GO" id="GO:0004497">
    <property type="term" value="F:monooxygenase activity"/>
    <property type="evidence" value="ECO:0007669"/>
    <property type="project" value="UniProtKB-KW"/>
</dbReference>
<dbReference type="GO" id="GO:0005506">
    <property type="term" value="F:iron ion binding"/>
    <property type="evidence" value="ECO:0007669"/>
    <property type="project" value="InterPro"/>
</dbReference>
<dbReference type="Pfam" id="PF00067">
    <property type="entry name" value="p450"/>
    <property type="match status" value="1"/>
</dbReference>
<dbReference type="OrthoDB" id="1470350at2759"/>
<accession>A0A067RKM7</accession>
<dbReference type="EMBL" id="KK852458">
    <property type="protein sequence ID" value="KDR23568.1"/>
    <property type="molecule type" value="Genomic_DNA"/>
</dbReference>
<dbReference type="OMA" id="YVNNCVL"/>
<dbReference type="CDD" id="cd20628">
    <property type="entry name" value="CYP4"/>
    <property type="match status" value="1"/>
</dbReference>
<dbReference type="GO" id="GO:0016705">
    <property type="term" value="F:oxidoreductase activity, acting on paired donors, with incorporation or reduction of molecular oxygen"/>
    <property type="evidence" value="ECO:0007669"/>
    <property type="project" value="InterPro"/>
</dbReference>
<dbReference type="Gene3D" id="1.10.630.10">
    <property type="entry name" value="Cytochrome P450"/>
    <property type="match status" value="1"/>
</dbReference>
<dbReference type="Proteomes" id="UP000027135">
    <property type="component" value="Unassembled WGS sequence"/>
</dbReference>
<dbReference type="eggNOG" id="KOG0157">
    <property type="taxonomic scope" value="Eukaryota"/>
</dbReference>
<evidence type="ECO:0000256" key="8">
    <source>
        <dbReference type="ARBA" id="ARBA00023002"/>
    </source>
</evidence>
<dbReference type="PANTHER" id="PTHR24291:SF177">
    <property type="entry name" value="CYTOCHROME P450 4AA1-RELATED"/>
    <property type="match status" value="1"/>
</dbReference>
<keyword evidence="13" id="KW-1133">Transmembrane helix</keyword>
<evidence type="ECO:0000256" key="6">
    <source>
        <dbReference type="ARBA" id="ARBA00022617"/>
    </source>
</evidence>
<evidence type="ECO:0000256" key="13">
    <source>
        <dbReference type="SAM" id="Phobius"/>
    </source>
</evidence>
<organism evidence="14 15">
    <name type="scientific">Zootermopsis nevadensis</name>
    <name type="common">Dampwood termite</name>
    <dbReference type="NCBI Taxonomy" id="136037"/>
    <lineage>
        <taxon>Eukaryota</taxon>
        <taxon>Metazoa</taxon>
        <taxon>Ecdysozoa</taxon>
        <taxon>Arthropoda</taxon>
        <taxon>Hexapoda</taxon>
        <taxon>Insecta</taxon>
        <taxon>Pterygota</taxon>
        <taxon>Neoptera</taxon>
        <taxon>Polyneoptera</taxon>
        <taxon>Dictyoptera</taxon>
        <taxon>Blattodea</taxon>
        <taxon>Blattoidea</taxon>
        <taxon>Termitoidae</taxon>
        <taxon>Termopsidae</taxon>
        <taxon>Zootermopsis</taxon>
    </lineage>
</organism>
<evidence type="ECO:0000256" key="4">
    <source>
        <dbReference type="ARBA" id="ARBA00004406"/>
    </source>
</evidence>
<evidence type="ECO:0000256" key="12">
    <source>
        <dbReference type="RuleBase" id="RU000461"/>
    </source>
</evidence>
<protein>
    <submittedName>
        <fullName evidence="14">Putative cytochrome P450 4aa1</fullName>
    </submittedName>
</protein>
<evidence type="ECO:0000256" key="1">
    <source>
        <dbReference type="ARBA" id="ARBA00001971"/>
    </source>
</evidence>
<keyword evidence="7 11" id="KW-0479">Metal-binding</keyword>
<comment type="function">
    <text evidence="2">May be involved in the metabolism of insect hormones and in the breakdown of synthetic insecticides.</text>
</comment>
<evidence type="ECO:0000256" key="2">
    <source>
        <dbReference type="ARBA" id="ARBA00003690"/>
    </source>
</evidence>
<reference evidence="14 15" key="1">
    <citation type="journal article" date="2014" name="Nat. Commun.">
        <title>Molecular traces of alternative social organization in a termite genome.</title>
        <authorList>
            <person name="Terrapon N."/>
            <person name="Li C."/>
            <person name="Robertson H.M."/>
            <person name="Ji L."/>
            <person name="Meng X."/>
            <person name="Booth W."/>
            <person name="Chen Z."/>
            <person name="Childers C.P."/>
            <person name="Glastad K.M."/>
            <person name="Gokhale K."/>
            <person name="Gowin J."/>
            <person name="Gronenberg W."/>
            <person name="Hermansen R.A."/>
            <person name="Hu H."/>
            <person name="Hunt B.G."/>
            <person name="Huylmans A.K."/>
            <person name="Khalil S.M."/>
            <person name="Mitchell R.D."/>
            <person name="Munoz-Torres M.C."/>
            <person name="Mustard J.A."/>
            <person name="Pan H."/>
            <person name="Reese J.T."/>
            <person name="Scharf M.E."/>
            <person name="Sun F."/>
            <person name="Vogel H."/>
            <person name="Xiao J."/>
            <person name="Yang W."/>
            <person name="Yang Z."/>
            <person name="Yang Z."/>
            <person name="Zhou J."/>
            <person name="Zhu J."/>
            <person name="Brent C.S."/>
            <person name="Elsik C.G."/>
            <person name="Goodisman M.A."/>
            <person name="Liberles D.A."/>
            <person name="Roe R.M."/>
            <person name="Vargo E.L."/>
            <person name="Vilcinskas A."/>
            <person name="Wang J."/>
            <person name="Bornberg-Bauer E."/>
            <person name="Korb J."/>
            <person name="Zhang G."/>
            <person name="Liebig J."/>
        </authorList>
    </citation>
    <scope>NUCLEOTIDE SEQUENCE [LARGE SCALE GENOMIC DNA]</scope>
    <source>
        <tissue evidence="14">Whole organism</tissue>
    </source>
</reference>
<keyword evidence="9 11" id="KW-0408">Iron</keyword>
<dbReference type="AlphaFoldDB" id="A0A067RKM7"/>
<keyword evidence="6 11" id="KW-0349">Heme</keyword>
<dbReference type="PROSITE" id="PS00086">
    <property type="entry name" value="CYTOCHROME_P450"/>
    <property type="match status" value="1"/>
</dbReference>
<proteinExistence type="inferred from homology"/>
<keyword evidence="15" id="KW-1185">Reference proteome</keyword>
<dbReference type="FunCoup" id="A0A067RKM7">
    <property type="interactions" value="19"/>
</dbReference>
<comment type="cofactor">
    <cofactor evidence="1 11">
        <name>heme</name>
        <dbReference type="ChEBI" id="CHEBI:30413"/>
    </cofactor>
</comment>
<dbReference type="PRINTS" id="PR00385">
    <property type="entry name" value="P450"/>
</dbReference>
<dbReference type="PANTHER" id="PTHR24291">
    <property type="entry name" value="CYTOCHROME P450 FAMILY 4"/>
    <property type="match status" value="1"/>
</dbReference>
<evidence type="ECO:0000256" key="3">
    <source>
        <dbReference type="ARBA" id="ARBA00004174"/>
    </source>
</evidence>
<keyword evidence="10 12" id="KW-0503">Monooxygenase</keyword>
<feature type="binding site" description="axial binding residue" evidence="11">
    <location>
        <position position="458"/>
    </location>
    <ligand>
        <name>heme</name>
        <dbReference type="ChEBI" id="CHEBI:30413"/>
    </ligand>
    <ligandPart>
        <name>Fe</name>
        <dbReference type="ChEBI" id="CHEBI:18248"/>
    </ligandPart>
</feature>
<keyword evidence="13" id="KW-0472">Membrane</keyword>
<dbReference type="InterPro" id="IPR002403">
    <property type="entry name" value="Cyt_P450_E_grp-IV"/>
</dbReference>
<evidence type="ECO:0000256" key="9">
    <source>
        <dbReference type="ARBA" id="ARBA00023004"/>
    </source>
</evidence>
<evidence type="ECO:0000256" key="7">
    <source>
        <dbReference type="ARBA" id="ARBA00022723"/>
    </source>
</evidence>